<keyword evidence="2" id="KW-1185">Reference proteome</keyword>
<organism evidence="1 2">
    <name type="scientific">Cytospora mali</name>
    <name type="common">Apple Valsa canker fungus</name>
    <name type="synonym">Valsa mali</name>
    <dbReference type="NCBI Taxonomy" id="578113"/>
    <lineage>
        <taxon>Eukaryota</taxon>
        <taxon>Fungi</taxon>
        <taxon>Dikarya</taxon>
        <taxon>Ascomycota</taxon>
        <taxon>Pezizomycotina</taxon>
        <taxon>Sordariomycetes</taxon>
        <taxon>Sordariomycetidae</taxon>
        <taxon>Diaporthales</taxon>
        <taxon>Cytosporaceae</taxon>
        <taxon>Cytospora</taxon>
    </lineage>
</organism>
<evidence type="ECO:0000313" key="2">
    <source>
        <dbReference type="Proteomes" id="UP000078576"/>
    </source>
</evidence>
<dbReference type="EMBL" id="KN714667">
    <property type="protein sequence ID" value="KUI53044.1"/>
    <property type="molecule type" value="Genomic_DNA"/>
</dbReference>
<gene>
    <name evidence="1" type="ORF">VP1G_10538</name>
</gene>
<dbReference type="AlphaFoldDB" id="A0A194UN07"/>
<sequence length="86" mass="9288">MTMITPTTQATAMAIMGTEPAVDPELDPEPPELEPVPEPALLVGLVPDDPALLPVFVVGDGCETLMMMMIQVSTNVWPKSWILQEV</sequence>
<protein>
    <submittedName>
        <fullName evidence="1">Uncharacterized protein</fullName>
    </submittedName>
</protein>
<reference evidence="2" key="1">
    <citation type="submission" date="2014-12" db="EMBL/GenBank/DDBJ databases">
        <title>Genome Sequence of Valsa Canker Pathogens Uncovers a Specific Adaption of Colonization on Woody Bark.</title>
        <authorList>
            <person name="Yin Z."/>
            <person name="Liu H."/>
            <person name="Gao X."/>
            <person name="Li Z."/>
            <person name="Song N."/>
            <person name="Ke X."/>
            <person name="Dai Q."/>
            <person name="Wu Y."/>
            <person name="Sun Y."/>
            <person name="Xu J.-R."/>
            <person name="Kang Z.K."/>
            <person name="Wang L."/>
            <person name="Huang L."/>
        </authorList>
    </citation>
    <scope>NUCLEOTIDE SEQUENCE [LARGE SCALE GENOMIC DNA]</scope>
    <source>
        <strain evidence="2">SXYL134</strain>
    </source>
</reference>
<name>A0A194UN07_CYTMA</name>
<dbReference type="Proteomes" id="UP000078576">
    <property type="component" value="Unassembled WGS sequence"/>
</dbReference>
<accession>A0A194UN07</accession>
<evidence type="ECO:0000313" key="1">
    <source>
        <dbReference type="EMBL" id="KUI53044.1"/>
    </source>
</evidence>
<proteinExistence type="predicted"/>